<gene>
    <name evidence="1" type="ORF">QFC20_002964</name>
</gene>
<keyword evidence="2" id="KW-1185">Reference proteome</keyword>
<reference evidence="1" key="1">
    <citation type="submission" date="2023-04" db="EMBL/GenBank/DDBJ databases">
        <title>Draft Genome sequencing of Naganishia species isolated from polar environments using Oxford Nanopore Technology.</title>
        <authorList>
            <person name="Leo P."/>
            <person name="Venkateswaran K."/>
        </authorList>
    </citation>
    <scope>NUCLEOTIDE SEQUENCE</scope>
    <source>
        <strain evidence="1">MNA-CCFEE 5262</strain>
    </source>
</reference>
<organism evidence="1 2">
    <name type="scientific">Naganishia adeliensis</name>
    <dbReference type="NCBI Taxonomy" id="92952"/>
    <lineage>
        <taxon>Eukaryota</taxon>
        <taxon>Fungi</taxon>
        <taxon>Dikarya</taxon>
        <taxon>Basidiomycota</taxon>
        <taxon>Agaricomycotina</taxon>
        <taxon>Tremellomycetes</taxon>
        <taxon>Filobasidiales</taxon>
        <taxon>Filobasidiaceae</taxon>
        <taxon>Naganishia</taxon>
    </lineage>
</organism>
<dbReference type="EMBL" id="JASBWS010000024">
    <property type="protein sequence ID" value="KAJ9110367.1"/>
    <property type="molecule type" value="Genomic_DNA"/>
</dbReference>
<name>A0ACC2WH35_9TREE</name>
<evidence type="ECO:0000313" key="2">
    <source>
        <dbReference type="Proteomes" id="UP001230649"/>
    </source>
</evidence>
<dbReference type="Proteomes" id="UP001230649">
    <property type="component" value="Unassembled WGS sequence"/>
</dbReference>
<proteinExistence type="predicted"/>
<protein>
    <submittedName>
        <fullName evidence="1">Uncharacterized protein</fullName>
    </submittedName>
</protein>
<accession>A0ACC2WH35</accession>
<comment type="caution">
    <text evidence="1">The sequence shown here is derived from an EMBL/GenBank/DDBJ whole genome shotgun (WGS) entry which is preliminary data.</text>
</comment>
<evidence type="ECO:0000313" key="1">
    <source>
        <dbReference type="EMBL" id="KAJ9110367.1"/>
    </source>
</evidence>
<sequence>MSGAPTAAQLRTLYQNTITASQRFASYNFSNYFARRAKLSFEPYFSSEDKLKSAKPEELAKFYQQKTEELEVLRRSAEVNRMYEGPKLVVEHALPITAGGGDGAEASP</sequence>